<dbReference type="EMBL" id="JANAVB010024199">
    <property type="protein sequence ID" value="KAJ6822497.1"/>
    <property type="molecule type" value="Genomic_DNA"/>
</dbReference>
<proteinExistence type="predicted"/>
<reference evidence="2" key="1">
    <citation type="journal article" date="2023" name="GigaByte">
        <title>Genome assembly of the bearded iris, Iris pallida Lam.</title>
        <authorList>
            <person name="Bruccoleri R.E."/>
            <person name="Oakeley E.J."/>
            <person name="Faust A.M.E."/>
            <person name="Altorfer M."/>
            <person name="Dessus-Babus S."/>
            <person name="Burckhardt D."/>
            <person name="Oertli M."/>
            <person name="Naumann U."/>
            <person name="Petersen F."/>
            <person name="Wong J."/>
        </authorList>
    </citation>
    <scope>NUCLEOTIDE SEQUENCE</scope>
    <source>
        <strain evidence="2">GSM-AAB239-AS_SAM_17_03QT</strain>
    </source>
</reference>
<keyword evidence="2" id="KW-0808">Transferase</keyword>
<reference evidence="2" key="2">
    <citation type="submission" date="2023-04" db="EMBL/GenBank/DDBJ databases">
        <authorList>
            <person name="Bruccoleri R.E."/>
            <person name="Oakeley E.J."/>
            <person name="Faust A.-M."/>
            <person name="Dessus-Babus S."/>
            <person name="Altorfer M."/>
            <person name="Burckhardt D."/>
            <person name="Oertli M."/>
            <person name="Naumann U."/>
            <person name="Petersen F."/>
            <person name="Wong J."/>
        </authorList>
    </citation>
    <scope>NUCLEOTIDE SEQUENCE</scope>
    <source>
        <strain evidence="2">GSM-AAB239-AS_SAM_17_03QT</strain>
        <tissue evidence="2">Leaf</tissue>
    </source>
</reference>
<dbReference type="Proteomes" id="UP001140949">
    <property type="component" value="Unassembled WGS sequence"/>
</dbReference>
<comment type="caution">
    <text evidence="2">The sequence shown here is derived from an EMBL/GenBank/DDBJ whole genome shotgun (WGS) entry which is preliminary data.</text>
</comment>
<name>A0AAX6G1Y9_IRIPA</name>
<dbReference type="PANTHER" id="PTHR33312">
    <property type="entry name" value="MEMBRANE-ASSOCIATED KINASE REGULATOR 4-RELATED"/>
    <property type="match status" value="1"/>
</dbReference>
<protein>
    <submittedName>
        <fullName evidence="2">Membrane-associated kinase regulator 4</fullName>
    </submittedName>
</protein>
<evidence type="ECO:0000313" key="3">
    <source>
        <dbReference type="Proteomes" id="UP001140949"/>
    </source>
</evidence>
<sequence>MARTPPPPPRTYEAIVEEEYIDMDVSSATLVWYSVPSPPRSRDFEFQMSSATKSTLPGMDGITSPADELFYKGKLLPLHLPPRLQLVQKLLQDSAPSTHFASATATAAATPYESCNVSPATSCYVSGELNSEEDYYLDDEDDGRGREELVQLRSTSTRKSWTKKLKQSSLSIKLKASKAYIKSLFTKSGCSEEPRAVPTRANKKSTSSSGDAKRASGALRTRVDAEKMVVEEGCGHRRSFSGAIKRRVAPNNKKSSSSSSTSTTSCSSSSNSSSFSSVNSTSGLYGPQALKRSSSVNSEVECSVQGAIAYCKKSQQEVVCSRKSVSDVEFYALSASRIAADCEKQERPEICRG</sequence>
<dbReference type="GO" id="GO:0019210">
    <property type="term" value="F:kinase inhibitor activity"/>
    <property type="evidence" value="ECO:0007669"/>
    <property type="project" value="InterPro"/>
</dbReference>
<evidence type="ECO:0000313" key="2">
    <source>
        <dbReference type="EMBL" id="KAJ6822497.1"/>
    </source>
</evidence>
<dbReference type="GO" id="GO:0005886">
    <property type="term" value="C:plasma membrane"/>
    <property type="evidence" value="ECO:0007669"/>
    <property type="project" value="InterPro"/>
</dbReference>
<feature type="region of interest" description="Disordered" evidence="1">
    <location>
        <begin position="241"/>
        <end position="279"/>
    </location>
</feature>
<organism evidence="2 3">
    <name type="scientific">Iris pallida</name>
    <name type="common">Sweet iris</name>
    <dbReference type="NCBI Taxonomy" id="29817"/>
    <lineage>
        <taxon>Eukaryota</taxon>
        <taxon>Viridiplantae</taxon>
        <taxon>Streptophyta</taxon>
        <taxon>Embryophyta</taxon>
        <taxon>Tracheophyta</taxon>
        <taxon>Spermatophyta</taxon>
        <taxon>Magnoliopsida</taxon>
        <taxon>Liliopsida</taxon>
        <taxon>Asparagales</taxon>
        <taxon>Iridaceae</taxon>
        <taxon>Iridoideae</taxon>
        <taxon>Irideae</taxon>
        <taxon>Iris</taxon>
    </lineage>
</organism>
<dbReference type="PANTHER" id="PTHR33312:SF21">
    <property type="entry name" value="MEMBRANE-ASSOCIATED KINASE REGULATOR 3-RELATED"/>
    <property type="match status" value="1"/>
</dbReference>
<evidence type="ECO:0000256" key="1">
    <source>
        <dbReference type="SAM" id="MobiDB-lite"/>
    </source>
</evidence>
<dbReference type="AlphaFoldDB" id="A0AAX6G1Y9"/>
<dbReference type="InterPro" id="IPR039620">
    <property type="entry name" value="BKI1/MAKR1/3/4"/>
</dbReference>
<dbReference type="GO" id="GO:0016301">
    <property type="term" value="F:kinase activity"/>
    <property type="evidence" value="ECO:0007669"/>
    <property type="project" value="UniProtKB-KW"/>
</dbReference>
<keyword evidence="2" id="KW-0418">Kinase</keyword>
<feature type="compositionally biased region" description="Low complexity" evidence="1">
    <location>
        <begin position="255"/>
        <end position="279"/>
    </location>
</feature>
<accession>A0AAX6G1Y9</accession>
<keyword evidence="3" id="KW-1185">Reference proteome</keyword>
<gene>
    <name evidence="2" type="ORF">M6B38_388060</name>
</gene>
<feature type="region of interest" description="Disordered" evidence="1">
    <location>
        <begin position="191"/>
        <end position="220"/>
    </location>
</feature>